<dbReference type="PANTHER" id="PTHR21240:SF28">
    <property type="entry name" value="ISO-OROTATE DECARBOXYLASE (EUROFUNG)"/>
    <property type="match status" value="1"/>
</dbReference>
<sequence length="499" mass="56704">MTIALDRPQKTRSAQIREKLGYPIIDTDVHTQEFEPAVLDYLEQVGGTALVERFKENLPGSSRFKWYKQSWEERFAYRTNRPNWWGRPTKNTLNLATISLPKLLHERLEEAGTDFAVVYPNLATMAPNIGNEEMRRAVCRAVNTYHADIFRPYSDRLTPIAAIPLHTPEEGIEELEYAVNVLGLKAIQIPGYVRRPIPAFEKYGKEVANEVVWIDNFGLDSEYNYDSFWAKCVELKVVPTTHASSQGWTTQRSVTNAQYNHINHFAFAAEALCKSLFFGGVTHRFPQLKFAFLEGGSAWGASLYADIIWHWETRNKQHLLSNNNPAIIDKEALVELYTRYGSELVDGRLDKIGDGLGFHHQLLAPENPGELDEFELAGIEKPEDVRDRFLNHFYFGTESDDTRVSQAFNRAANPFGDAYGGQSQRIKAFLGSDSGHWDVPDITAVTANAYSMAEREIITEEDLRYFLSIHPLELYTSLNQDFFKGTGVEKAANEYLAGK</sequence>
<dbReference type="HOGENOM" id="CLU_042255_0_0_3"/>
<evidence type="ECO:0000313" key="4">
    <source>
        <dbReference type="Proteomes" id="UP000001191"/>
    </source>
</evidence>
<dbReference type="RefSeq" id="WP_012412114.1">
    <property type="nucleotide sequence ID" value="NC_010628.1"/>
</dbReference>
<keyword evidence="3" id="KW-0378">Hydrolase</keyword>
<dbReference type="InterPro" id="IPR032465">
    <property type="entry name" value="ACMSD"/>
</dbReference>
<accession>B2JA96</accession>
<dbReference type="InterPro" id="IPR006680">
    <property type="entry name" value="Amidohydro-rel"/>
</dbReference>
<reference evidence="4" key="1">
    <citation type="submission" date="2008-04" db="EMBL/GenBank/DDBJ databases">
        <title>Complete sequence of chromosome of Nostoc punctiforme ATCC 29133.</title>
        <authorList>
            <consortium name="US DOE Joint Genome Institute"/>
            <person name="Copeland A."/>
            <person name="Lucas S."/>
            <person name="Lapidus A."/>
            <person name="Glavina del Rio T."/>
            <person name="Dalin E."/>
            <person name="Tice H."/>
            <person name="Pitluck S."/>
            <person name="Chain P."/>
            <person name="Malfatti S."/>
            <person name="Shin M."/>
            <person name="Vergez L."/>
            <person name="Schmutz J."/>
            <person name="Larimer F."/>
            <person name="Land M."/>
            <person name="Hauser L."/>
            <person name="Kyrpides N."/>
            <person name="Kim E."/>
            <person name="Meeks J.C."/>
            <person name="Elhai J."/>
            <person name="Campbell E.L."/>
            <person name="Thiel T."/>
            <person name="Longmire J."/>
            <person name="Potts M."/>
            <person name="Atlas R."/>
        </authorList>
    </citation>
    <scope>NUCLEOTIDE SEQUENCE [LARGE SCALE GENOMIC DNA]</scope>
    <source>
        <strain evidence="4">ATCC 29133 / PCC 73102</strain>
    </source>
</reference>
<dbReference type="GO" id="GO:0016831">
    <property type="term" value="F:carboxy-lyase activity"/>
    <property type="evidence" value="ECO:0007669"/>
    <property type="project" value="InterPro"/>
</dbReference>
<proteinExistence type="predicted"/>
<dbReference type="STRING" id="63737.Npun_R5873"/>
<dbReference type="InterPro" id="IPR032466">
    <property type="entry name" value="Metal_Hydrolase"/>
</dbReference>
<dbReference type="GO" id="GO:0005737">
    <property type="term" value="C:cytoplasm"/>
    <property type="evidence" value="ECO:0007669"/>
    <property type="project" value="TreeGrafter"/>
</dbReference>
<dbReference type="GO" id="GO:0016787">
    <property type="term" value="F:hydrolase activity"/>
    <property type="evidence" value="ECO:0007669"/>
    <property type="project" value="UniProtKB-KW"/>
</dbReference>
<organism evidence="3 4">
    <name type="scientific">Nostoc punctiforme (strain ATCC 29133 / PCC 73102)</name>
    <dbReference type="NCBI Taxonomy" id="63737"/>
    <lineage>
        <taxon>Bacteria</taxon>
        <taxon>Bacillati</taxon>
        <taxon>Cyanobacteriota</taxon>
        <taxon>Cyanophyceae</taxon>
        <taxon>Nostocales</taxon>
        <taxon>Nostocaceae</taxon>
        <taxon>Nostoc</taxon>
    </lineage>
</organism>
<dbReference type="PhylomeDB" id="B2JA96"/>
<dbReference type="Gene3D" id="3.20.20.140">
    <property type="entry name" value="Metal-dependent hydrolases"/>
    <property type="match status" value="1"/>
</dbReference>
<dbReference type="GO" id="GO:0019748">
    <property type="term" value="P:secondary metabolic process"/>
    <property type="evidence" value="ECO:0007669"/>
    <property type="project" value="TreeGrafter"/>
</dbReference>
<evidence type="ECO:0000313" key="3">
    <source>
        <dbReference type="EMBL" id="ACC84171.1"/>
    </source>
</evidence>
<dbReference type="eggNOG" id="COG2159">
    <property type="taxonomic scope" value="Bacteria"/>
</dbReference>
<feature type="domain" description="Amidohydrolase-related" evidence="2">
    <location>
        <begin position="125"/>
        <end position="314"/>
    </location>
</feature>
<dbReference type="EnsemblBacteria" id="ACC84171">
    <property type="protein sequence ID" value="ACC84171"/>
    <property type="gene ID" value="Npun_R5873"/>
</dbReference>
<dbReference type="KEGG" id="npu:Npun_R5873"/>
<dbReference type="PANTHER" id="PTHR21240">
    <property type="entry name" value="2-AMINO-3-CARBOXYLMUCONATE-6-SEMIALDEHYDE DECARBOXYLASE"/>
    <property type="match status" value="1"/>
</dbReference>
<keyword evidence="1" id="KW-0456">Lyase</keyword>
<protein>
    <submittedName>
        <fullName evidence="3">Amidohydrolase 2</fullName>
    </submittedName>
</protein>
<dbReference type="SUPFAM" id="SSF51556">
    <property type="entry name" value="Metallo-dependent hydrolases"/>
    <property type="match status" value="1"/>
</dbReference>
<dbReference type="Proteomes" id="UP000001191">
    <property type="component" value="Chromosome"/>
</dbReference>
<gene>
    <name evidence="3" type="ordered locus">Npun_R5873</name>
</gene>
<dbReference type="EMBL" id="CP001037">
    <property type="protein sequence ID" value="ACC84171.1"/>
    <property type="molecule type" value="Genomic_DNA"/>
</dbReference>
<dbReference type="Pfam" id="PF04909">
    <property type="entry name" value="Amidohydro_2"/>
    <property type="match status" value="1"/>
</dbReference>
<evidence type="ECO:0000259" key="2">
    <source>
        <dbReference type="Pfam" id="PF04909"/>
    </source>
</evidence>
<dbReference type="OrthoDB" id="8617321at2"/>
<reference evidence="3 4" key="2">
    <citation type="journal article" date="2013" name="Plant Physiol.">
        <title>A Nostoc punctiforme Sugar Transporter Necessary to Establish a Cyanobacterium-Plant Symbiosis.</title>
        <authorList>
            <person name="Ekman M."/>
            <person name="Picossi S."/>
            <person name="Campbell E.L."/>
            <person name="Meeks J.C."/>
            <person name="Flores E."/>
        </authorList>
    </citation>
    <scope>NUCLEOTIDE SEQUENCE [LARGE SCALE GENOMIC DNA]</scope>
    <source>
        <strain evidence="4">ATCC 29133 / PCC 73102</strain>
    </source>
</reference>
<name>B2JA96_NOSP7</name>
<evidence type="ECO:0000256" key="1">
    <source>
        <dbReference type="ARBA" id="ARBA00023239"/>
    </source>
</evidence>
<keyword evidence="4" id="KW-1185">Reference proteome</keyword>
<dbReference type="AlphaFoldDB" id="B2JA96"/>